<proteinExistence type="predicted"/>
<protein>
    <submittedName>
        <fullName evidence="2">Uncharacterized protein</fullName>
    </submittedName>
</protein>
<dbReference type="Proteomes" id="UP000310200">
    <property type="component" value="Unassembled WGS sequence"/>
</dbReference>
<organism evidence="2 3">
    <name type="scientific">Temnothorax longispinosus</name>
    <dbReference type="NCBI Taxonomy" id="300112"/>
    <lineage>
        <taxon>Eukaryota</taxon>
        <taxon>Metazoa</taxon>
        <taxon>Ecdysozoa</taxon>
        <taxon>Arthropoda</taxon>
        <taxon>Hexapoda</taxon>
        <taxon>Insecta</taxon>
        <taxon>Pterygota</taxon>
        <taxon>Neoptera</taxon>
        <taxon>Endopterygota</taxon>
        <taxon>Hymenoptera</taxon>
        <taxon>Apocrita</taxon>
        <taxon>Aculeata</taxon>
        <taxon>Formicoidea</taxon>
        <taxon>Formicidae</taxon>
        <taxon>Myrmicinae</taxon>
        <taxon>Temnothorax</taxon>
    </lineage>
</organism>
<name>A0A4S2L2W5_9HYME</name>
<feature type="region of interest" description="Disordered" evidence="1">
    <location>
        <begin position="51"/>
        <end position="109"/>
    </location>
</feature>
<feature type="compositionally biased region" description="Gly residues" evidence="1">
    <location>
        <begin position="55"/>
        <end position="64"/>
    </location>
</feature>
<evidence type="ECO:0000313" key="3">
    <source>
        <dbReference type="Proteomes" id="UP000310200"/>
    </source>
</evidence>
<feature type="region of interest" description="Disordered" evidence="1">
    <location>
        <begin position="1"/>
        <end position="31"/>
    </location>
</feature>
<accession>A0A4S2L2W5</accession>
<evidence type="ECO:0000256" key="1">
    <source>
        <dbReference type="SAM" id="MobiDB-lite"/>
    </source>
</evidence>
<feature type="compositionally biased region" description="Basic and acidic residues" evidence="1">
    <location>
        <begin position="95"/>
        <end position="105"/>
    </location>
</feature>
<dbReference type="AlphaFoldDB" id="A0A4S2L2W5"/>
<comment type="caution">
    <text evidence="2">The sequence shown here is derived from an EMBL/GenBank/DDBJ whole genome shotgun (WGS) entry which is preliminary data.</text>
</comment>
<evidence type="ECO:0000313" key="2">
    <source>
        <dbReference type="EMBL" id="TGZ56516.1"/>
    </source>
</evidence>
<reference evidence="2 3" key="1">
    <citation type="journal article" date="2019" name="Philos. Trans. R. Soc. Lond., B, Biol. Sci.">
        <title>Ant behaviour and brain gene expression of defending hosts depend on the ecological success of the intruding social parasite.</title>
        <authorList>
            <person name="Kaur R."/>
            <person name="Stoldt M."/>
            <person name="Jongepier E."/>
            <person name="Feldmeyer B."/>
            <person name="Menzel F."/>
            <person name="Bornberg-Bauer E."/>
            <person name="Foitzik S."/>
        </authorList>
    </citation>
    <scope>NUCLEOTIDE SEQUENCE [LARGE SCALE GENOMIC DNA]</scope>
    <source>
        <tissue evidence="2">Whole body</tissue>
    </source>
</reference>
<keyword evidence="3" id="KW-1185">Reference proteome</keyword>
<sequence>MSIGSAGSCVQDDDQQSSHLDGGFSRPSAESPVVRVGYLGHENVWEVFIRRRTGGEGGGGGGGLARRRGKKKQDLSCVPTGYPRTGVRGCSSPIKPRETERERGRAPSIFASLFQAEAG</sequence>
<gene>
    <name evidence="2" type="ORF">DBV15_10540</name>
</gene>
<dbReference type="EMBL" id="QBLH01000329">
    <property type="protein sequence ID" value="TGZ56516.1"/>
    <property type="molecule type" value="Genomic_DNA"/>
</dbReference>